<dbReference type="SUPFAM" id="SSF56024">
    <property type="entry name" value="Phospholipase D/nuclease"/>
    <property type="match status" value="2"/>
</dbReference>
<evidence type="ECO:0000259" key="5">
    <source>
        <dbReference type="PROSITE" id="PS50035"/>
    </source>
</evidence>
<dbReference type="CDD" id="cd09141">
    <property type="entry name" value="PLDc_vPLD1_2_yPLD_like_2"/>
    <property type="match status" value="1"/>
</dbReference>
<keyword evidence="3" id="KW-0378">Hydrolase</keyword>
<accession>A0A809S531</accession>
<dbReference type="InterPro" id="IPR001736">
    <property type="entry name" value="PLipase_D/transphosphatidylase"/>
</dbReference>
<dbReference type="AlphaFoldDB" id="A0A809S531"/>
<dbReference type="GO" id="GO:0009395">
    <property type="term" value="P:phospholipid catabolic process"/>
    <property type="evidence" value="ECO:0007669"/>
    <property type="project" value="TreeGrafter"/>
</dbReference>
<feature type="domain" description="PLD phosphodiesterase" evidence="5">
    <location>
        <begin position="539"/>
        <end position="566"/>
    </location>
</feature>
<gene>
    <name evidence="6" type="ORF">SFSGTM_29560</name>
</gene>
<dbReference type="CDD" id="cd09104">
    <property type="entry name" value="PLDc_vPLD1_2_like_1"/>
    <property type="match status" value="1"/>
</dbReference>
<keyword evidence="2" id="KW-0677">Repeat</keyword>
<evidence type="ECO:0000313" key="6">
    <source>
        <dbReference type="EMBL" id="BBP02248.1"/>
    </source>
</evidence>
<feature type="domain" description="PLD phosphodiesterase" evidence="5">
    <location>
        <begin position="151"/>
        <end position="178"/>
    </location>
</feature>
<evidence type="ECO:0000256" key="2">
    <source>
        <dbReference type="ARBA" id="ARBA00022737"/>
    </source>
</evidence>
<keyword evidence="7" id="KW-1185">Reference proteome</keyword>
<dbReference type="Gene3D" id="3.30.870.10">
    <property type="entry name" value="Endonuclease Chain A"/>
    <property type="match status" value="2"/>
</dbReference>
<dbReference type="SMART" id="SM00155">
    <property type="entry name" value="PLDc"/>
    <property type="match status" value="2"/>
</dbReference>
<evidence type="ECO:0000256" key="4">
    <source>
        <dbReference type="ARBA" id="ARBA00023098"/>
    </source>
</evidence>
<dbReference type="Proteomes" id="UP000463939">
    <property type="component" value="Chromosome"/>
</dbReference>
<evidence type="ECO:0000313" key="7">
    <source>
        <dbReference type="Proteomes" id="UP000463939"/>
    </source>
</evidence>
<dbReference type="Pfam" id="PF00614">
    <property type="entry name" value="PLDc"/>
    <property type="match status" value="2"/>
</dbReference>
<name>A0A809S531_9PROT</name>
<sequence>MIPTQPARSINPIVRPDGSCYTAYATENVWTGVEAYSGVTWGNSVTPYTTGKDYFAQLIVALKGATKSIYIAGWQVNWDAQLAKGVRLFDVLLEVAKKGTVQIYVMPWDDTPPVQTYDDQTKAVLEAINGITGNQCVHVNLAASLADSNAKFYSHHQKQVVIDNQIAFIGGMDLAYGRYDDATYDLHANADGRAVLNRYNGCVAWVGSVTKSEVADPDLLVGMYDTPVNRTATLAAIQKGAMQIPDGATYTTLNPATQPRMPWQDVHLQITGPAVADLVRNFIWRWNSEGGSPSIPLPATPAKQTVNTGCGIQVLRSAPLKMRQAEYKALPFSARPETPIKGAQANIADAMAILIDKAQHFIYIENQFFVSGFGLAGNRESGDLTGPADVVHSNNKYGIEATRVYAMWDIDEPPQNKICEQLATKINAFIMNHKGEPFHVYITLPVHPEGKLNDGSIMTQIHWTMQSLVFGTKSLLNRIRRSFRARDLVDQNGPDSDWKRAYADDNTEYESIDIKRCFEYVTLLNLRNHAQLGDRYVTEQIYVHSKMLIVDDLFAIVGSANINDRSLLGSRDSELAVLVMDSKVDSVNLCGDNKLRPTRGHARQLRMAVWNKLFGITAGGERAATELKDAVESPGAKASWEAIQARAAKNTALYEAAFDFIPRNKTPYNPLNLTNPGAASIWPRWYSTDPAKKTWGNLGLMPFDKAFWTNPQFNAAAAAQLAVTAAQLNEVKGFITLLPIEWTKGENNNLGYPTALVVENKTNANPLQQPTAIAQEDVSFTPTTEGKT</sequence>
<dbReference type="EMBL" id="AP021881">
    <property type="protein sequence ID" value="BBP02248.1"/>
    <property type="molecule type" value="Genomic_DNA"/>
</dbReference>
<proteinExistence type="predicted"/>
<reference evidence="7" key="1">
    <citation type="submission" date="2019-11" db="EMBL/GenBank/DDBJ databases">
        <title>Isolation and characterization of a novel species in the genus Sulfuriferula.</title>
        <authorList>
            <person name="Mochizuki J."/>
            <person name="Kojima H."/>
            <person name="Fukui M."/>
        </authorList>
    </citation>
    <scope>NUCLEOTIDE SEQUENCE [LARGE SCALE GENOMIC DNA]</scope>
    <source>
        <strain evidence="7">SGTM</strain>
    </source>
</reference>
<evidence type="ECO:0000256" key="3">
    <source>
        <dbReference type="ARBA" id="ARBA00022801"/>
    </source>
</evidence>
<dbReference type="GO" id="GO:0004630">
    <property type="term" value="F:phospholipase D activity"/>
    <property type="evidence" value="ECO:0007669"/>
    <property type="project" value="UniProtKB-EC"/>
</dbReference>
<protein>
    <recommendedName>
        <fullName evidence="5">PLD phosphodiesterase domain-containing protein</fullName>
    </recommendedName>
</protein>
<dbReference type="InterPro" id="IPR015679">
    <property type="entry name" value="PLipase_D_fam"/>
</dbReference>
<dbReference type="RefSeq" id="WP_162085909.1">
    <property type="nucleotide sequence ID" value="NZ_AP021881.1"/>
</dbReference>
<keyword evidence="4" id="KW-0443">Lipid metabolism</keyword>
<evidence type="ECO:0000256" key="1">
    <source>
        <dbReference type="ARBA" id="ARBA00000798"/>
    </source>
</evidence>
<dbReference type="PROSITE" id="PS50035">
    <property type="entry name" value="PLD"/>
    <property type="match status" value="2"/>
</dbReference>
<comment type="catalytic activity">
    <reaction evidence="1">
        <text>a 1,2-diacyl-sn-glycero-3-phosphocholine + H2O = a 1,2-diacyl-sn-glycero-3-phosphate + choline + H(+)</text>
        <dbReference type="Rhea" id="RHEA:14445"/>
        <dbReference type="ChEBI" id="CHEBI:15354"/>
        <dbReference type="ChEBI" id="CHEBI:15377"/>
        <dbReference type="ChEBI" id="CHEBI:15378"/>
        <dbReference type="ChEBI" id="CHEBI:57643"/>
        <dbReference type="ChEBI" id="CHEBI:58608"/>
        <dbReference type="EC" id="3.1.4.4"/>
    </reaction>
</comment>
<dbReference type="PANTHER" id="PTHR18896">
    <property type="entry name" value="PHOSPHOLIPASE D"/>
    <property type="match status" value="1"/>
</dbReference>
<organism evidence="6 7">
    <name type="scientific">Sulfuriferula nivalis</name>
    <dbReference type="NCBI Taxonomy" id="2675298"/>
    <lineage>
        <taxon>Bacteria</taxon>
        <taxon>Pseudomonadati</taxon>
        <taxon>Pseudomonadota</taxon>
        <taxon>Betaproteobacteria</taxon>
        <taxon>Nitrosomonadales</taxon>
        <taxon>Sulfuricellaceae</taxon>
        <taxon>Sulfuriferula</taxon>
    </lineage>
</organism>
<dbReference type="KEGG" id="sniv:SFSGTM_29560"/>
<dbReference type="PANTHER" id="PTHR18896:SF76">
    <property type="entry name" value="PHOSPHOLIPASE"/>
    <property type="match status" value="1"/>
</dbReference>